<evidence type="ECO:0000256" key="4">
    <source>
        <dbReference type="ARBA" id="ARBA00022898"/>
    </source>
</evidence>
<evidence type="ECO:0000256" key="2">
    <source>
        <dbReference type="ARBA" id="ARBA00009320"/>
    </source>
</evidence>
<dbReference type="AlphaFoldDB" id="A0A0N0I9Y0"/>
<dbReference type="InterPro" id="IPR017824">
    <property type="entry name" value="Aminodeoxychorismate_lyase_IV"/>
</dbReference>
<dbReference type="InterPro" id="IPR043132">
    <property type="entry name" value="BCAT-like_C"/>
</dbReference>
<evidence type="ECO:0000256" key="11">
    <source>
        <dbReference type="ARBA" id="ARBA00069174"/>
    </source>
</evidence>
<accession>A0A0N0I9Y0</accession>
<gene>
    <name evidence="15" type="ORF">M992_1726</name>
</gene>
<dbReference type="SUPFAM" id="SSF56752">
    <property type="entry name" value="D-aminoacid aminotransferase-like PLP-dependent enzymes"/>
    <property type="match status" value="1"/>
</dbReference>
<evidence type="ECO:0000256" key="7">
    <source>
        <dbReference type="ARBA" id="ARBA00035633"/>
    </source>
</evidence>
<keyword evidence="16" id="KW-1185">Reference proteome</keyword>
<dbReference type="GO" id="GO:0046656">
    <property type="term" value="P:folic acid biosynthetic process"/>
    <property type="evidence" value="ECO:0007669"/>
    <property type="project" value="UniProtKB-KW"/>
</dbReference>
<evidence type="ECO:0000256" key="13">
    <source>
        <dbReference type="RuleBase" id="RU004106"/>
    </source>
</evidence>
<evidence type="ECO:0000256" key="9">
    <source>
        <dbReference type="ARBA" id="ARBA00049529"/>
    </source>
</evidence>
<reference evidence="15 16" key="1">
    <citation type="submission" date="2015-07" db="EMBL/GenBank/DDBJ databases">
        <title>ATOL: Assembling a taxonomically balanced genome-scale reconstruction of the evolutionary history of the Enterobacteriaceae.</title>
        <authorList>
            <person name="Plunkett G.III."/>
            <person name="Neeno-Eckwall E.C."/>
            <person name="Glasner J.D."/>
            <person name="Perna N.T."/>
        </authorList>
    </citation>
    <scope>NUCLEOTIDE SEQUENCE [LARGE SCALE GENOMIC DNA]</scope>
    <source>
        <strain evidence="15 16">ATCC 35017</strain>
    </source>
</reference>
<dbReference type="FunFam" id="3.20.10.10:FF:000002">
    <property type="entry name" value="D-alanine aminotransferase"/>
    <property type="match status" value="1"/>
</dbReference>
<protein>
    <recommendedName>
        <fullName evidence="11 12">Aminodeoxychorismate lyase</fullName>
        <ecNumber evidence="8 12">4.1.3.38</ecNumber>
    </recommendedName>
</protein>
<evidence type="ECO:0000256" key="10">
    <source>
        <dbReference type="ARBA" id="ARBA00054027"/>
    </source>
</evidence>
<evidence type="ECO:0000256" key="1">
    <source>
        <dbReference type="ARBA" id="ARBA00001933"/>
    </source>
</evidence>
<dbReference type="GO" id="GO:0030170">
    <property type="term" value="F:pyridoxal phosphate binding"/>
    <property type="evidence" value="ECO:0007669"/>
    <property type="project" value="InterPro"/>
</dbReference>
<keyword evidence="6 15" id="KW-0456">Lyase</keyword>
<dbReference type="NCBIfam" id="TIGR03461">
    <property type="entry name" value="pabC_Proteo"/>
    <property type="match status" value="1"/>
</dbReference>
<comment type="function">
    <text evidence="10">Involved in the biosynthesis of p-aminobenzoate (PABA), a precursor of tetrahydrofolate. Converts 4-amino-4-deoxychorismate into 4-aminobenzoate (PABA) and pyruvate.</text>
</comment>
<dbReference type="Gene3D" id="3.30.470.10">
    <property type="match status" value="1"/>
</dbReference>
<comment type="caution">
    <text evidence="15">The sequence shown here is derived from an EMBL/GenBank/DDBJ whole genome shotgun (WGS) entry which is preliminary data.</text>
</comment>
<dbReference type="EMBL" id="LGAA01000018">
    <property type="protein sequence ID" value="KPD02572.1"/>
    <property type="molecule type" value="Genomic_DNA"/>
</dbReference>
<dbReference type="GO" id="GO:0008696">
    <property type="term" value="F:4-amino-4-deoxychorismate lyase activity"/>
    <property type="evidence" value="ECO:0007669"/>
    <property type="project" value="UniProtKB-UniRule"/>
</dbReference>
<comment type="catalytic activity">
    <reaction evidence="9">
        <text>4-amino-4-deoxychorismate = 4-aminobenzoate + pyruvate + H(+)</text>
        <dbReference type="Rhea" id="RHEA:16201"/>
        <dbReference type="ChEBI" id="CHEBI:15361"/>
        <dbReference type="ChEBI" id="CHEBI:15378"/>
        <dbReference type="ChEBI" id="CHEBI:17836"/>
        <dbReference type="ChEBI" id="CHEBI:58406"/>
        <dbReference type="EC" id="4.1.3.38"/>
    </reaction>
</comment>
<dbReference type="PANTHER" id="PTHR42743:SF2">
    <property type="entry name" value="AMINODEOXYCHORISMATE LYASE"/>
    <property type="match status" value="1"/>
</dbReference>
<dbReference type="EC" id="4.1.3.38" evidence="8 12"/>
<dbReference type="InterPro" id="IPR001544">
    <property type="entry name" value="Aminotrans_IV"/>
</dbReference>
<dbReference type="RefSeq" id="WP_053908150.1">
    <property type="nucleotide sequence ID" value="NZ_CAWMUS010000018.1"/>
</dbReference>
<comment type="pathway">
    <text evidence="7">Cofactor biosynthesis; tetrahydrofolate biosynthesis; 4-aminobenzoate from chorismate: step 2/2.</text>
</comment>
<dbReference type="GO" id="GO:0008153">
    <property type="term" value="P:4-aminobenzoate biosynthetic process"/>
    <property type="evidence" value="ECO:0007669"/>
    <property type="project" value="UniProtKB-UniRule"/>
</dbReference>
<comment type="subunit">
    <text evidence="3">Homodimer.</text>
</comment>
<evidence type="ECO:0000256" key="3">
    <source>
        <dbReference type="ARBA" id="ARBA00011738"/>
    </source>
</evidence>
<evidence type="ECO:0000313" key="15">
    <source>
        <dbReference type="EMBL" id="KPD02572.1"/>
    </source>
</evidence>
<keyword evidence="5" id="KW-0289">Folate biosynthesis</keyword>
<dbReference type="PANTHER" id="PTHR42743">
    <property type="entry name" value="AMINO-ACID AMINOTRANSFERASE"/>
    <property type="match status" value="1"/>
</dbReference>
<comment type="cofactor">
    <cofactor evidence="1 14">
        <name>pyridoxal 5'-phosphate</name>
        <dbReference type="ChEBI" id="CHEBI:597326"/>
    </cofactor>
</comment>
<dbReference type="CDD" id="cd01559">
    <property type="entry name" value="ADCL_like"/>
    <property type="match status" value="1"/>
</dbReference>
<dbReference type="InterPro" id="IPR036038">
    <property type="entry name" value="Aminotransferase-like"/>
</dbReference>
<evidence type="ECO:0000256" key="14">
    <source>
        <dbReference type="RuleBase" id="RU004516"/>
    </source>
</evidence>
<evidence type="ECO:0000256" key="12">
    <source>
        <dbReference type="NCBIfam" id="TIGR03461"/>
    </source>
</evidence>
<dbReference type="InterPro" id="IPR018300">
    <property type="entry name" value="Aminotrans_IV_CS"/>
</dbReference>
<dbReference type="GO" id="GO:0005829">
    <property type="term" value="C:cytosol"/>
    <property type="evidence" value="ECO:0007669"/>
    <property type="project" value="TreeGrafter"/>
</dbReference>
<dbReference type="Proteomes" id="UP000053226">
    <property type="component" value="Unassembled WGS sequence"/>
</dbReference>
<dbReference type="InterPro" id="IPR043131">
    <property type="entry name" value="BCAT-like_N"/>
</dbReference>
<dbReference type="Pfam" id="PF01063">
    <property type="entry name" value="Aminotran_4"/>
    <property type="match status" value="1"/>
</dbReference>
<evidence type="ECO:0000313" key="16">
    <source>
        <dbReference type="Proteomes" id="UP000053226"/>
    </source>
</evidence>
<evidence type="ECO:0000256" key="6">
    <source>
        <dbReference type="ARBA" id="ARBA00023239"/>
    </source>
</evidence>
<dbReference type="InterPro" id="IPR050571">
    <property type="entry name" value="Class-IV_PLP-Dep_Aminotrnsfr"/>
</dbReference>
<name>A0A0N0I9Y0_9GAMM</name>
<keyword evidence="4 14" id="KW-0663">Pyridoxal phosphate</keyword>
<dbReference type="OrthoDB" id="9805628at2"/>
<dbReference type="Gene3D" id="3.20.10.10">
    <property type="entry name" value="D-amino Acid Aminotransferase, subunit A, domain 2"/>
    <property type="match status" value="1"/>
</dbReference>
<proteinExistence type="inferred from homology"/>
<evidence type="ECO:0000256" key="5">
    <source>
        <dbReference type="ARBA" id="ARBA00022909"/>
    </source>
</evidence>
<dbReference type="NCBIfam" id="NF004761">
    <property type="entry name" value="PRK06092.1"/>
    <property type="match status" value="1"/>
</dbReference>
<organism evidence="15 16">
    <name type="scientific">Moellerella wisconsensis ATCC 35017</name>
    <dbReference type="NCBI Taxonomy" id="1354267"/>
    <lineage>
        <taxon>Bacteria</taxon>
        <taxon>Pseudomonadati</taxon>
        <taxon>Pseudomonadota</taxon>
        <taxon>Gammaproteobacteria</taxon>
        <taxon>Enterobacterales</taxon>
        <taxon>Morganellaceae</taxon>
        <taxon>Moellerella</taxon>
    </lineage>
</organism>
<dbReference type="PROSITE" id="PS00770">
    <property type="entry name" value="AA_TRANSFER_CLASS_4"/>
    <property type="match status" value="1"/>
</dbReference>
<evidence type="ECO:0000256" key="8">
    <source>
        <dbReference type="ARBA" id="ARBA00035676"/>
    </source>
</evidence>
<comment type="similarity">
    <text evidence="2 13">Belongs to the class-IV pyridoxal-phosphate-dependent aminotransferase family.</text>
</comment>
<sequence length="274" mass="30923">MTYWINGSKTDTLSASDRAVQFGDGCFTTLKVERQQIVMLEQHLTRLRTDTMRLRLPPPDWQQLRAHLVNIAEQQSETMVLKVIISRGQGGRGYSSANFTAPTVIVSVSPYPHHYPCWQQAGIELILSPIPLGKNPYLAGIKHLNRLEQVLIKQYIDDQQADEALVVDIEGLLVECCSANIFWRQGEQVYTPLLDNAGVNGLMRQRIIQLLADSPYTLQQVAESPQALALCDEVLVCNTLMPIIPVNAIRLPESSTVWHYQSRHLFNYLLPSCQ</sequence>